<dbReference type="SUPFAM" id="SSF53067">
    <property type="entry name" value="Actin-like ATPase domain"/>
    <property type="match status" value="1"/>
</dbReference>
<dbReference type="AlphaFoldDB" id="A0AAD5S675"/>
<dbReference type="CDD" id="cd10170">
    <property type="entry name" value="ASKHA_NBD_HSP70"/>
    <property type="match status" value="1"/>
</dbReference>
<dbReference type="EMBL" id="JADGJD010000961">
    <property type="protein sequence ID" value="KAJ3047436.1"/>
    <property type="molecule type" value="Genomic_DNA"/>
</dbReference>
<name>A0AAD5S675_9FUNG</name>
<proteinExistence type="predicted"/>
<organism evidence="1 2">
    <name type="scientific">Rhizophlyctis rosea</name>
    <dbReference type="NCBI Taxonomy" id="64517"/>
    <lineage>
        <taxon>Eukaryota</taxon>
        <taxon>Fungi</taxon>
        <taxon>Fungi incertae sedis</taxon>
        <taxon>Chytridiomycota</taxon>
        <taxon>Chytridiomycota incertae sedis</taxon>
        <taxon>Chytridiomycetes</taxon>
        <taxon>Rhizophlyctidales</taxon>
        <taxon>Rhizophlyctidaceae</taxon>
        <taxon>Rhizophlyctis</taxon>
    </lineage>
</organism>
<dbReference type="Proteomes" id="UP001212841">
    <property type="component" value="Unassembled WGS sequence"/>
</dbReference>
<evidence type="ECO:0000313" key="1">
    <source>
        <dbReference type="EMBL" id="KAJ3047436.1"/>
    </source>
</evidence>
<dbReference type="PANTHER" id="PTHR14187:SF5">
    <property type="entry name" value="HEAT SHOCK 70 KDA PROTEIN 12A"/>
    <property type="match status" value="1"/>
</dbReference>
<dbReference type="Gene3D" id="3.90.640.10">
    <property type="entry name" value="Actin, Chain A, domain 4"/>
    <property type="match status" value="1"/>
</dbReference>
<dbReference type="PANTHER" id="PTHR14187">
    <property type="entry name" value="ALPHA KINASE/ELONGATION FACTOR 2 KINASE"/>
    <property type="match status" value="1"/>
</dbReference>
<protein>
    <submittedName>
        <fullName evidence="1">Uncharacterized protein</fullName>
    </submittedName>
</protein>
<comment type="caution">
    <text evidence="1">The sequence shown here is derived from an EMBL/GenBank/DDBJ whole genome shotgun (WGS) entry which is preliminary data.</text>
</comment>
<evidence type="ECO:0000313" key="2">
    <source>
        <dbReference type="Proteomes" id="UP001212841"/>
    </source>
</evidence>
<keyword evidence="2" id="KW-1185">Reference proteome</keyword>
<gene>
    <name evidence="1" type="ORF">HK097_011535</name>
</gene>
<dbReference type="Gene3D" id="3.30.420.40">
    <property type="match status" value="2"/>
</dbReference>
<dbReference type="InterPro" id="IPR043129">
    <property type="entry name" value="ATPase_NBD"/>
</dbReference>
<sequence length="536" mass="61331">MTVNRNEPSKVLWGPRPQVNLSGGSMKERCAVLYDGLGKDAKVVAVGYEAEVQARTPETEQRLVVGFKLHLYDLKAKVPWRVNKTVQEVYEDFLQYVLENIIKPRWFPGGNFDPDDILWIFTTPAVANMTSQTALKRAAKTPLHQALKLQIDFKTVFQVNDVIVIMDCGSGTIDVGVYRLLELSASGKWKAQHLRQVGLVGAGEKVDEEFRKYLKSRMGREAFEEFVADFAAFQSFMRLWAEEVKPVWHSPTDSVSMQLPIRMATIMNKHGNWQQFLDGQDQEANLLIISGDDMETICRAVFNSVFYEYHNLAKDFKIRSLFTVGGTVYMKYLKNRLRREIKESRNFLDTLDRAFPDMYCVEGGALAAASLDAIVARCPPMGIGIVMYLSLPKPKNWQQPPVRQESDWTIDQDPDEYACPKNNRLIWKKCFIPITTVGDRVFVTHYYRMTRSITPQSEEHGVVYIWIATTTERIDKVAAFSDLDRGRLTEPKRYAVQMGPEVKQRKVVIKIEFRLGEVAFLAETEEGQQAEELQPL</sequence>
<reference evidence="1" key="1">
    <citation type="submission" date="2020-05" db="EMBL/GenBank/DDBJ databases">
        <title>Phylogenomic resolution of chytrid fungi.</title>
        <authorList>
            <person name="Stajich J.E."/>
            <person name="Amses K."/>
            <person name="Simmons R."/>
            <person name="Seto K."/>
            <person name="Myers J."/>
            <person name="Bonds A."/>
            <person name="Quandt C.A."/>
            <person name="Barry K."/>
            <person name="Liu P."/>
            <person name="Grigoriev I."/>
            <person name="Longcore J.E."/>
            <person name="James T.Y."/>
        </authorList>
    </citation>
    <scope>NUCLEOTIDE SEQUENCE</scope>
    <source>
        <strain evidence="1">JEL0318</strain>
    </source>
</reference>
<accession>A0AAD5S675</accession>